<proteinExistence type="inferred from homology"/>
<keyword evidence="12" id="KW-0449">Lipoprotein</keyword>
<feature type="transmembrane region" description="Helical" evidence="15">
    <location>
        <begin position="259"/>
        <end position="278"/>
    </location>
</feature>
<evidence type="ECO:0000256" key="1">
    <source>
        <dbReference type="ARBA" id="ARBA00004141"/>
    </source>
</evidence>
<keyword evidence="10 15" id="KW-0472">Membrane</keyword>
<name>A0A6A6ZWQ8_9PLEO</name>
<sequence length="437" mass="48389">MRSRNLLLLLAAFVLSVQAQNPLQELAKHMPKCSLTCIANELPKSRCATNPTSECLCTDKALTAAVTVCAMRACTVYENLQTQNITKRGCGVPIRYKGDVFLALGIAGVVFAVLAFVLRIAASLGKNGRRLWWDDASMAVVVVLAIPPAVFAPFLVQNGLGRDIWTLEADQITNFLRFFYFGEIFYVVALGITKISILFSFLRVFPAKSFRLQVYWVMGASVAYTIAFFFATAFQCTPVRHAWTNWDRLHEGKCNNIHLQGWVAAGINIFLDVVVMILPLKDLARLNMSLRKKIMVIAMFSVGIFVIFTSAIRLYSLVHFANSKNITWDYVEAGYWSLVEIDISIFCGCMPAHRMLLAKAWRRMGSTLGSSKGNTPDVSRRTGDAYAGTTAASRLSRASVKPVTGDEGGFIPLVDVETKSAREVILEASHPPRKSMM</sequence>
<evidence type="ECO:0000256" key="5">
    <source>
        <dbReference type="ARBA" id="ARBA00022525"/>
    </source>
</evidence>
<feature type="transmembrane region" description="Helical" evidence="15">
    <location>
        <begin position="184"/>
        <end position="202"/>
    </location>
</feature>
<feature type="transmembrane region" description="Helical" evidence="15">
    <location>
        <begin position="214"/>
        <end position="234"/>
    </location>
</feature>
<dbReference type="OrthoDB" id="5378633at2759"/>
<feature type="transmembrane region" description="Helical" evidence="15">
    <location>
        <begin position="100"/>
        <end position="124"/>
    </location>
</feature>
<keyword evidence="19" id="KW-1185">Reference proteome</keyword>
<keyword evidence="11 14" id="KW-1015">Disulfide bond</keyword>
<feature type="signal peptide" evidence="16">
    <location>
        <begin position="1"/>
        <end position="19"/>
    </location>
</feature>
<reference evidence="18" key="1">
    <citation type="journal article" date="2020" name="Stud. Mycol.">
        <title>101 Dothideomycetes genomes: a test case for predicting lifestyles and emergence of pathogens.</title>
        <authorList>
            <person name="Haridas S."/>
            <person name="Albert R."/>
            <person name="Binder M."/>
            <person name="Bloem J."/>
            <person name="Labutti K."/>
            <person name="Salamov A."/>
            <person name="Andreopoulos B."/>
            <person name="Baker S."/>
            <person name="Barry K."/>
            <person name="Bills G."/>
            <person name="Bluhm B."/>
            <person name="Cannon C."/>
            <person name="Castanera R."/>
            <person name="Culley D."/>
            <person name="Daum C."/>
            <person name="Ezra D."/>
            <person name="Gonzalez J."/>
            <person name="Henrissat B."/>
            <person name="Kuo A."/>
            <person name="Liang C."/>
            <person name="Lipzen A."/>
            <person name="Lutzoni F."/>
            <person name="Magnuson J."/>
            <person name="Mondo S."/>
            <person name="Nolan M."/>
            <person name="Ohm R."/>
            <person name="Pangilinan J."/>
            <person name="Park H.-J."/>
            <person name="Ramirez L."/>
            <person name="Alfaro M."/>
            <person name="Sun H."/>
            <person name="Tritt A."/>
            <person name="Yoshinaga Y."/>
            <person name="Zwiers L.-H."/>
            <person name="Turgeon B."/>
            <person name="Goodwin S."/>
            <person name="Spatafora J."/>
            <person name="Crous P."/>
            <person name="Grigoriev I."/>
        </authorList>
    </citation>
    <scope>NUCLEOTIDE SEQUENCE</scope>
    <source>
        <strain evidence="18">CBS 113818</strain>
    </source>
</reference>
<evidence type="ECO:0000313" key="18">
    <source>
        <dbReference type="EMBL" id="KAF2824765.1"/>
    </source>
</evidence>
<protein>
    <recommendedName>
        <fullName evidence="17">CFEM domain-containing protein</fullName>
    </recommendedName>
</protein>
<feature type="transmembrane region" description="Helical" evidence="15">
    <location>
        <begin position="136"/>
        <end position="156"/>
    </location>
</feature>
<evidence type="ECO:0000256" key="2">
    <source>
        <dbReference type="ARBA" id="ARBA00004589"/>
    </source>
</evidence>
<dbReference type="PANTHER" id="PTHR33048:SF160">
    <property type="entry name" value="SAT4 FAMILY MEMBRANE PROTEIN"/>
    <property type="match status" value="1"/>
</dbReference>
<evidence type="ECO:0000259" key="17">
    <source>
        <dbReference type="PROSITE" id="PS52012"/>
    </source>
</evidence>
<comment type="similarity">
    <text evidence="13">Belongs to the SAT4 family.</text>
</comment>
<organism evidence="18 19">
    <name type="scientific">Ophiobolus disseminans</name>
    <dbReference type="NCBI Taxonomy" id="1469910"/>
    <lineage>
        <taxon>Eukaryota</taxon>
        <taxon>Fungi</taxon>
        <taxon>Dikarya</taxon>
        <taxon>Ascomycota</taxon>
        <taxon>Pezizomycotina</taxon>
        <taxon>Dothideomycetes</taxon>
        <taxon>Pleosporomycetidae</taxon>
        <taxon>Pleosporales</taxon>
        <taxon>Pleosporineae</taxon>
        <taxon>Phaeosphaeriaceae</taxon>
        <taxon>Ophiobolus</taxon>
    </lineage>
</organism>
<dbReference type="InterPro" id="IPR049326">
    <property type="entry name" value="Rhodopsin_dom_fungi"/>
</dbReference>
<keyword evidence="6" id="KW-0325">Glycoprotein</keyword>
<dbReference type="GO" id="GO:0098552">
    <property type="term" value="C:side of membrane"/>
    <property type="evidence" value="ECO:0007669"/>
    <property type="project" value="UniProtKB-KW"/>
</dbReference>
<evidence type="ECO:0000256" key="8">
    <source>
        <dbReference type="ARBA" id="ARBA00022729"/>
    </source>
</evidence>
<comment type="subcellular location">
    <subcellularLocation>
        <location evidence="2">Membrane</location>
        <topology evidence="2">Lipid-anchor</topology>
        <topology evidence="2">GPI-anchor</topology>
    </subcellularLocation>
    <subcellularLocation>
        <location evidence="1">Membrane</location>
        <topology evidence="1">Multi-pass membrane protein</topology>
    </subcellularLocation>
    <subcellularLocation>
        <location evidence="3">Secreted</location>
    </subcellularLocation>
</comment>
<evidence type="ECO:0000256" key="4">
    <source>
        <dbReference type="ARBA" id="ARBA00010031"/>
    </source>
</evidence>
<evidence type="ECO:0000256" key="6">
    <source>
        <dbReference type="ARBA" id="ARBA00022622"/>
    </source>
</evidence>
<evidence type="ECO:0000256" key="10">
    <source>
        <dbReference type="ARBA" id="ARBA00023136"/>
    </source>
</evidence>
<evidence type="ECO:0000256" key="15">
    <source>
        <dbReference type="SAM" id="Phobius"/>
    </source>
</evidence>
<evidence type="ECO:0000313" key="19">
    <source>
        <dbReference type="Proteomes" id="UP000799424"/>
    </source>
</evidence>
<evidence type="ECO:0000256" key="16">
    <source>
        <dbReference type="SAM" id="SignalP"/>
    </source>
</evidence>
<evidence type="ECO:0000256" key="13">
    <source>
        <dbReference type="ARBA" id="ARBA00038359"/>
    </source>
</evidence>
<keyword evidence="8 16" id="KW-0732">Signal</keyword>
<feature type="chain" id="PRO_5025645717" description="CFEM domain-containing protein" evidence="16">
    <location>
        <begin position="20"/>
        <end position="437"/>
    </location>
</feature>
<dbReference type="InterPro" id="IPR052337">
    <property type="entry name" value="SAT4-like"/>
</dbReference>
<evidence type="ECO:0000256" key="14">
    <source>
        <dbReference type="PROSITE-ProRule" id="PRU01356"/>
    </source>
</evidence>
<keyword evidence="5" id="KW-0964">Secreted</keyword>
<evidence type="ECO:0000256" key="12">
    <source>
        <dbReference type="ARBA" id="ARBA00023288"/>
    </source>
</evidence>
<comment type="caution">
    <text evidence="14">Lacks conserved residue(s) required for the propagation of feature annotation.</text>
</comment>
<dbReference type="Pfam" id="PF05730">
    <property type="entry name" value="CFEM"/>
    <property type="match status" value="1"/>
</dbReference>
<keyword evidence="7 15" id="KW-0812">Transmembrane</keyword>
<dbReference type="EMBL" id="MU006229">
    <property type="protein sequence ID" value="KAF2824765.1"/>
    <property type="molecule type" value="Genomic_DNA"/>
</dbReference>
<dbReference type="Pfam" id="PF20684">
    <property type="entry name" value="Fung_rhodopsin"/>
    <property type="match status" value="1"/>
</dbReference>
<keyword evidence="9 15" id="KW-1133">Transmembrane helix</keyword>
<gene>
    <name evidence="18" type="ORF">CC86DRAFT_296370</name>
</gene>
<accession>A0A6A6ZWQ8</accession>
<keyword evidence="6" id="KW-0336">GPI-anchor</keyword>
<dbReference type="Proteomes" id="UP000799424">
    <property type="component" value="Unassembled WGS sequence"/>
</dbReference>
<comment type="similarity">
    <text evidence="4">Belongs to the RBT5 family.</text>
</comment>
<evidence type="ECO:0000256" key="9">
    <source>
        <dbReference type="ARBA" id="ARBA00022989"/>
    </source>
</evidence>
<evidence type="ECO:0000256" key="11">
    <source>
        <dbReference type="ARBA" id="ARBA00023157"/>
    </source>
</evidence>
<dbReference type="InterPro" id="IPR008427">
    <property type="entry name" value="Extracellular_membr_CFEM_dom"/>
</dbReference>
<dbReference type="PANTHER" id="PTHR33048">
    <property type="entry name" value="PTH11-LIKE INTEGRAL MEMBRANE PROTEIN (AFU_ORTHOLOGUE AFUA_5G11245)"/>
    <property type="match status" value="1"/>
</dbReference>
<feature type="transmembrane region" description="Helical" evidence="15">
    <location>
        <begin position="294"/>
        <end position="315"/>
    </location>
</feature>
<feature type="disulfide bond" evidence="14">
    <location>
        <begin position="57"/>
        <end position="90"/>
    </location>
</feature>
<dbReference type="AlphaFoldDB" id="A0A6A6ZWQ8"/>
<dbReference type="GO" id="GO:0005576">
    <property type="term" value="C:extracellular region"/>
    <property type="evidence" value="ECO:0007669"/>
    <property type="project" value="UniProtKB-SubCell"/>
</dbReference>
<evidence type="ECO:0000256" key="3">
    <source>
        <dbReference type="ARBA" id="ARBA00004613"/>
    </source>
</evidence>
<feature type="domain" description="CFEM" evidence="17">
    <location>
        <begin position="5"/>
        <end position="117"/>
    </location>
</feature>
<dbReference type="PROSITE" id="PS52012">
    <property type="entry name" value="CFEM"/>
    <property type="match status" value="1"/>
</dbReference>
<evidence type="ECO:0000256" key="7">
    <source>
        <dbReference type="ARBA" id="ARBA00022692"/>
    </source>
</evidence>